<keyword evidence="1" id="KW-1133">Transmembrane helix</keyword>
<reference evidence="3" key="1">
    <citation type="submission" date="2015-05" db="EMBL/GenBank/DDBJ databases">
        <authorList>
            <consortium name="Pathogen Informatics"/>
        </authorList>
    </citation>
    <scope>NUCLEOTIDE SEQUENCE [LARGE SCALE GENOMIC DNA]</scope>
    <source>
        <strain evidence="3">L1-83</strain>
    </source>
</reference>
<feature type="transmembrane region" description="Helical" evidence="1">
    <location>
        <begin position="53"/>
        <end position="74"/>
    </location>
</feature>
<dbReference type="STRING" id="360807.ERS852392_01518"/>
<name>A0A0M6WQJ0_9FIRM</name>
<dbReference type="Proteomes" id="UP000049828">
    <property type="component" value="Unassembled WGS sequence"/>
</dbReference>
<dbReference type="RefSeq" id="WP_021923116.1">
    <property type="nucleotide sequence ID" value="NZ_CVRS01000077.1"/>
</dbReference>
<gene>
    <name evidence="2" type="ORF">RIL183_24961</name>
</gene>
<keyword evidence="1" id="KW-0812">Transmembrane</keyword>
<dbReference type="EMBL" id="CVRS01000077">
    <property type="protein sequence ID" value="CRL39445.1"/>
    <property type="molecule type" value="Genomic_DNA"/>
</dbReference>
<keyword evidence="3" id="KW-1185">Reference proteome</keyword>
<evidence type="ECO:0008006" key="4">
    <source>
        <dbReference type="Google" id="ProtNLM"/>
    </source>
</evidence>
<dbReference type="OrthoDB" id="2067631at2"/>
<dbReference type="AlphaFoldDB" id="A0A0M6WQJ0"/>
<feature type="transmembrane region" description="Helical" evidence="1">
    <location>
        <begin position="6"/>
        <end position="25"/>
    </location>
</feature>
<evidence type="ECO:0000256" key="1">
    <source>
        <dbReference type="SAM" id="Phobius"/>
    </source>
</evidence>
<proteinExistence type="predicted"/>
<sequence>MDVMLVFDAVVALFGAYMIGSALHMKKSGRINSMVLAQEELKKVKDTKGFIEFLYWREMLFGALVLIVGVLGVLNETVMPIGKASILEVIIFLAAFIWFQNSLAKAREKFLRL</sequence>
<feature type="transmembrane region" description="Helical" evidence="1">
    <location>
        <begin position="80"/>
        <end position="99"/>
    </location>
</feature>
<keyword evidence="1" id="KW-0472">Membrane</keyword>
<evidence type="ECO:0000313" key="3">
    <source>
        <dbReference type="Proteomes" id="UP000049828"/>
    </source>
</evidence>
<evidence type="ECO:0000313" key="2">
    <source>
        <dbReference type="EMBL" id="CRL39445.1"/>
    </source>
</evidence>
<accession>A0A0M6WQJ0</accession>
<protein>
    <recommendedName>
        <fullName evidence="4">DUF3784 domain-containing protein</fullName>
    </recommendedName>
</protein>
<organism evidence="2 3">
    <name type="scientific">Roseburia inulinivorans</name>
    <dbReference type="NCBI Taxonomy" id="360807"/>
    <lineage>
        <taxon>Bacteria</taxon>
        <taxon>Bacillati</taxon>
        <taxon>Bacillota</taxon>
        <taxon>Clostridia</taxon>
        <taxon>Lachnospirales</taxon>
        <taxon>Lachnospiraceae</taxon>
        <taxon>Roseburia</taxon>
    </lineage>
</organism>